<name>A0A518IA21_9PLAN</name>
<sequence length="118" mass="12850">MSDANLPDSLSRRDVLKLGAAAMAGSAGLNWLSPNASAAETKRPQVAAIYTQFFFARTRIIFCIPSSGRICLMGRSSTRSVMCFLFMAISLPTVISLAALRKSMTFQFINRDFPYGSA</sequence>
<dbReference type="PROSITE" id="PS51318">
    <property type="entry name" value="TAT"/>
    <property type="match status" value="1"/>
</dbReference>
<evidence type="ECO:0000313" key="3">
    <source>
        <dbReference type="Proteomes" id="UP000318313"/>
    </source>
</evidence>
<dbReference type="EMBL" id="CP037452">
    <property type="protein sequence ID" value="QDV49842.1"/>
    <property type="molecule type" value="Genomic_DNA"/>
</dbReference>
<protein>
    <submittedName>
        <fullName evidence="2">Uncharacterized protein</fullName>
    </submittedName>
</protein>
<dbReference type="Proteomes" id="UP000318313">
    <property type="component" value="Chromosome"/>
</dbReference>
<dbReference type="KEGG" id="gfm:Enr17x_18630"/>
<evidence type="ECO:0000313" key="2">
    <source>
        <dbReference type="EMBL" id="QDV49842.1"/>
    </source>
</evidence>
<evidence type="ECO:0000256" key="1">
    <source>
        <dbReference type="SAM" id="Phobius"/>
    </source>
</evidence>
<keyword evidence="1" id="KW-0472">Membrane</keyword>
<organism evidence="2 3">
    <name type="scientific">Gimesia fumaroli</name>
    <dbReference type="NCBI Taxonomy" id="2527976"/>
    <lineage>
        <taxon>Bacteria</taxon>
        <taxon>Pseudomonadati</taxon>
        <taxon>Planctomycetota</taxon>
        <taxon>Planctomycetia</taxon>
        <taxon>Planctomycetales</taxon>
        <taxon>Planctomycetaceae</taxon>
        <taxon>Gimesia</taxon>
    </lineage>
</organism>
<dbReference type="InterPro" id="IPR019546">
    <property type="entry name" value="TAT_signal_bac_arc"/>
</dbReference>
<gene>
    <name evidence="2" type="ORF">Enr17x_18630</name>
</gene>
<keyword evidence="1" id="KW-1133">Transmembrane helix</keyword>
<reference evidence="2 3" key="1">
    <citation type="submission" date="2019-03" db="EMBL/GenBank/DDBJ databases">
        <title>Deep-cultivation of Planctomycetes and their phenomic and genomic characterization uncovers novel biology.</title>
        <authorList>
            <person name="Wiegand S."/>
            <person name="Jogler M."/>
            <person name="Boedeker C."/>
            <person name="Pinto D."/>
            <person name="Vollmers J."/>
            <person name="Rivas-Marin E."/>
            <person name="Kohn T."/>
            <person name="Peeters S.H."/>
            <person name="Heuer A."/>
            <person name="Rast P."/>
            <person name="Oberbeckmann S."/>
            <person name="Bunk B."/>
            <person name="Jeske O."/>
            <person name="Meyerdierks A."/>
            <person name="Storesund J.E."/>
            <person name="Kallscheuer N."/>
            <person name="Luecker S."/>
            <person name="Lage O.M."/>
            <person name="Pohl T."/>
            <person name="Merkel B.J."/>
            <person name="Hornburger P."/>
            <person name="Mueller R.-W."/>
            <person name="Bruemmer F."/>
            <person name="Labrenz M."/>
            <person name="Spormann A.M."/>
            <person name="Op den Camp H."/>
            <person name="Overmann J."/>
            <person name="Amann R."/>
            <person name="Jetten M.S.M."/>
            <person name="Mascher T."/>
            <person name="Medema M.H."/>
            <person name="Devos D.P."/>
            <person name="Kaster A.-K."/>
            <person name="Ovreas L."/>
            <person name="Rohde M."/>
            <person name="Galperin M.Y."/>
            <person name="Jogler C."/>
        </authorList>
    </citation>
    <scope>NUCLEOTIDE SEQUENCE [LARGE SCALE GENOMIC DNA]</scope>
    <source>
        <strain evidence="2 3">Enr17</strain>
    </source>
</reference>
<dbReference type="InterPro" id="IPR006311">
    <property type="entry name" value="TAT_signal"/>
</dbReference>
<dbReference type="AlphaFoldDB" id="A0A518IA21"/>
<accession>A0A518IA21</accession>
<proteinExistence type="predicted"/>
<keyword evidence="1" id="KW-0812">Transmembrane</keyword>
<dbReference type="RefSeq" id="WP_145307916.1">
    <property type="nucleotide sequence ID" value="NZ_CP037452.1"/>
</dbReference>
<dbReference type="NCBIfam" id="TIGR01409">
    <property type="entry name" value="TAT_signal_seq"/>
    <property type="match status" value="1"/>
</dbReference>
<keyword evidence="3" id="KW-1185">Reference proteome</keyword>
<feature type="transmembrane region" description="Helical" evidence="1">
    <location>
        <begin position="81"/>
        <end position="100"/>
    </location>
</feature>